<sequence length="260" mass="30292">MSVEKNQVCVICGQHFSASEGLFLRDLNDTLKQEVFNRALSARNSSFVCLKDLQQIRLENMQSIIDQDLEKDRKMNAELQKELASDHYVIRNLNDTADGQLTRGQRMADAVAKFGGSWGFIISFAVILVVWMTINVVHLFGVNFDPYPFILLNLFLSCVAAIQAPIIMMSQNRQAERDRFDAENDYRTNTKSEMEIRILHKKIDQMNEVQWPHILDIEKMQIEVMSEIENEIQSLKLEQERQHNNSRNTRHPSRSNRDRY</sequence>
<protein>
    <submittedName>
        <fullName evidence="4">DUF1003 domain-containing protein</fullName>
    </submittedName>
</protein>
<dbReference type="InterPro" id="IPR010406">
    <property type="entry name" value="DUF1003"/>
</dbReference>
<gene>
    <name evidence="4" type="ORF">FHL02_10840</name>
    <name evidence="3" type="ORF">FHL03_06210</name>
</gene>
<evidence type="ECO:0000256" key="2">
    <source>
        <dbReference type="SAM" id="Phobius"/>
    </source>
</evidence>
<feature type="transmembrane region" description="Helical" evidence="2">
    <location>
        <begin position="110"/>
        <end position="134"/>
    </location>
</feature>
<dbReference type="Pfam" id="PF06210">
    <property type="entry name" value="DUF1003"/>
    <property type="match status" value="1"/>
</dbReference>
<accession>A0A5P0ZLH0</accession>
<keyword evidence="6" id="KW-1185">Reference proteome</keyword>
<keyword evidence="2" id="KW-0812">Transmembrane</keyword>
<evidence type="ECO:0000313" key="3">
    <source>
        <dbReference type="EMBL" id="MQS45074.1"/>
    </source>
</evidence>
<organism evidence="4 5">
    <name type="scientific">Companilactobacillus mishanensis</name>
    <dbReference type="NCBI Taxonomy" id="2486008"/>
    <lineage>
        <taxon>Bacteria</taxon>
        <taxon>Bacillati</taxon>
        <taxon>Bacillota</taxon>
        <taxon>Bacilli</taxon>
        <taxon>Lactobacillales</taxon>
        <taxon>Lactobacillaceae</taxon>
        <taxon>Companilactobacillus</taxon>
    </lineage>
</organism>
<evidence type="ECO:0000313" key="4">
    <source>
        <dbReference type="EMBL" id="MQS53517.1"/>
    </source>
</evidence>
<dbReference type="OrthoDB" id="9795736at2"/>
<keyword evidence="2" id="KW-1133">Transmembrane helix</keyword>
<feature type="region of interest" description="Disordered" evidence="1">
    <location>
        <begin position="238"/>
        <end position="260"/>
    </location>
</feature>
<dbReference type="RefSeq" id="WP_153383963.1">
    <property type="nucleotide sequence ID" value="NZ_VDFM01000020.1"/>
</dbReference>
<evidence type="ECO:0000313" key="5">
    <source>
        <dbReference type="Proteomes" id="UP000380386"/>
    </source>
</evidence>
<name>A0A5P0ZLH0_9LACO</name>
<dbReference type="EMBL" id="VDFM01000020">
    <property type="protein sequence ID" value="MQS53517.1"/>
    <property type="molecule type" value="Genomic_DNA"/>
</dbReference>
<dbReference type="PANTHER" id="PTHR41386:SF1">
    <property type="entry name" value="MEMBRANE PROTEIN"/>
    <property type="match status" value="1"/>
</dbReference>
<feature type="transmembrane region" description="Helical" evidence="2">
    <location>
        <begin position="146"/>
        <end position="169"/>
    </location>
</feature>
<dbReference type="EMBL" id="VDFN01000004">
    <property type="protein sequence ID" value="MQS45074.1"/>
    <property type="molecule type" value="Genomic_DNA"/>
</dbReference>
<evidence type="ECO:0000256" key="1">
    <source>
        <dbReference type="SAM" id="MobiDB-lite"/>
    </source>
</evidence>
<reference evidence="5 6" key="1">
    <citation type="journal article" date="2019" name="Syst. Appl. Microbiol.">
        <title>Polyphasic characterization of two novel Lactobacillus spp. isolated from blown salami packages: Description of Lactobacillus halodurans sp. nov. and Lactobacillus salsicarnum sp. nov.</title>
        <authorList>
            <person name="Schuster J.A."/>
            <person name="Klingl A."/>
            <person name="Vogel R.F."/>
            <person name="Ehrmann M.A."/>
        </authorList>
    </citation>
    <scope>NUCLEOTIDE SEQUENCE [LARGE SCALE GENOMIC DNA]</scope>
    <source>
        <strain evidence="3 6">TMW 1.2098</strain>
        <strain evidence="4 5">TMW 1.2118</strain>
    </source>
</reference>
<comment type="caution">
    <text evidence="4">The sequence shown here is derived from an EMBL/GenBank/DDBJ whole genome shotgun (WGS) entry which is preliminary data.</text>
</comment>
<dbReference type="Proteomes" id="UP000380386">
    <property type="component" value="Unassembled WGS sequence"/>
</dbReference>
<evidence type="ECO:0000313" key="6">
    <source>
        <dbReference type="Proteomes" id="UP000436655"/>
    </source>
</evidence>
<dbReference type="Proteomes" id="UP000436655">
    <property type="component" value="Unassembled WGS sequence"/>
</dbReference>
<dbReference type="AlphaFoldDB" id="A0A5P0ZLH0"/>
<proteinExistence type="predicted"/>
<reference evidence="3" key="2">
    <citation type="submission" date="2019-05" db="EMBL/GenBank/DDBJ databases">
        <authorList>
            <person name="Schuster J.A."/>
            <person name="Ehrmann M.A."/>
        </authorList>
    </citation>
    <scope>NUCLEOTIDE SEQUENCE</scope>
    <source>
        <strain evidence="3">TMW 1.2098</strain>
    </source>
</reference>
<keyword evidence="2" id="KW-0472">Membrane</keyword>
<dbReference type="PANTHER" id="PTHR41386">
    <property type="entry name" value="INTEGRAL MEMBRANE PROTEIN-RELATED"/>
    <property type="match status" value="1"/>
</dbReference>